<organism evidence="1 2">
    <name type="scientific">Protaetiibacter mangrovi</name>
    <dbReference type="NCBI Taxonomy" id="2970926"/>
    <lineage>
        <taxon>Bacteria</taxon>
        <taxon>Bacillati</taxon>
        <taxon>Actinomycetota</taxon>
        <taxon>Actinomycetes</taxon>
        <taxon>Micrococcales</taxon>
        <taxon>Microbacteriaceae</taxon>
        <taxon>Protaetiibacter</taxon>
    </lineage>
</organism>
<dbReference type="Pfam" id="PF01026">
    <property type="entry name" value="TatD_DNase"/>
    <property type="match status" value="1"/>
</dbReference>
<dbReference type="Gene3D" id="3.20.20.140">
    <property type="entry name" value="Metal-dependent hydrolases"/>
    <property type="match status" value="1"/>
</dbReference>
<dbReference type="InterPro" id="IPR032466">
    <property type="entry name" value="Metal_Hydrolase"/>
</dbReference>
<dbReference type="EMBL" id="JANTHX010000007">
    <property type="protein sequence ID" value="MCS0499876.1"/>
    <property type="molecule type" value="Genomic_DNA"/>
</dbReference>
<dbReference type="PANTHER" id="PTHR46124:SF2">
    <property type="entry name" value="D-AMINOACYL-TRNA DEACYLASE"/>
    <property type="match status" value="1"/>
</dbReference>
<gene>
    <name evidence="1" type="ORF">NUH29_09975</name>
</gene>
<evidence type="ECO:0000313" key="2">
    <source>
        <dbReference type="Proteomes" id="UP001205337"/>
    </source>
</evidence>
<accession>A0ABT1ZGQ3</accession>
<comment type="caution">
    <text evidence="1">The sequence shown here is derived from an EMBL/GenBank/DDBJ whole genome shotgun (WGS) entry which is preliminary data.</text>
</comment>
<dbReference type="InterPro" id="IPR001130">
    <property type="entry name" value="TatD-like"/>
</dbReference>
<dbReference type="GO" id="GO:0016787">
    <property type="term" value="F:hydrolase activity"/>
    <property type="evidence" value="ECO:0007669"/>
    <property type="project" value="UniProtKB-KW"/>
</dbReference>
<evidence type="ECO:0000313" key="1">
    <source>
        <dbReference type="EMBL" id="MCS0499876.1"/>
    </source>
</evidence>
<dbReference type="SUPFAM" id="SSF51556">
    <property type="entry name" value="Metallo-dependent hydrolases"/>
    <property type="match status" value="1"/>
</dbReference>
<dbReference type="Proteomes" id="UP001205337">
    <property type="component" value="Unassembled WGS sequence"/>
</dbReference>
<keyword evidence="2" id="KW-1185">Reference proteome</keyword>
<dbReference type="RefSeq" id="WP_258798958.1">
    <property type="nucleotide sequence ID" value="NZ_JANTHX010000007.1"/>
</dbReference>
<reference evidence="1 2" key="1">
    <citation type="submission" date="2022-08" db="EMBL/GenBank/DDBJ databases">
        <authorList>
            <person name="Li F."/>
        </authorList>
    </citation>
    <scope>NUCLEOTIDE SEQUENCE [LARGE SCALE GENOMIC DNA]</scope>
    <source>
        <strain evidence="1 2">10F1B-8-1</strain>
    </source>
</reference>
<dbReference type="PANTHER" id="PTHR46124">
    <property type="entry name" value="D-AMINOACYL-TRNA DEACYLASE"/>
    <property type="match status" value="1"/>
</dbReference>
<name>A0ABT1ZGQ3_9MICO</name>
<proteinExistence type="predicted"/>
<protein>
    <submittedName>
        <fullName evidence="1">TatD family hydrolase</fullName>
    </submittedName>
</protein>
<keyword evidence="1" id="KW-0378">Hydrolase</keyword>
<sequence length="252" mass="27454">MPFDFPALDCHAHIDPTVTRRQVATLEGAQVFAMTRTLDDAEVAISNTQDGIYWAIGAHPGVRGAVDSWDLKRFESLAQTNFLVGEVGLDRRGSSAPHRAMLVEALAAAQGRIVSLHSAGRVREVLDAVEQSGNRGVVLHWFLGDVTDIRRAIELGCYFSVNAAMPDDALKALPYERVLPETDFPASRGKTGAARPGDISALEATVARLTRLRPERVRRNWYITLGSLIRDASVVGIPKRLVVLCDEAGSSR</sequence>